<evidence type="ECO:0000256" key="1">
    <source>
        <dbReference type="ARBA" id="ARBA00004651"/>
    </source>
</evidence>
<dbReference type="PANTHER" id="PTHR21137">
    <property type="entry name" value="ODORANT RECEPTOR"/>
    <property type="match status" value="1"/>
</dbReference>
<accession>A0A6J2T9H0</accession>
<sequence>MQDSLQLHHFMRYPHLGCQLAMMPVYEWSGSGVPHVYCTMAERLWFLFGALNLVYQNFGMVIYLFVADRVLEQQQRSQLGVDIAQISETCSIMGLTLVGTCNMWMLLHHRGDIERLLAQLQQLYPREGQQASLYRVAHYYLKSDYLMRLTTIFFMSAYSYYNSLPILELLYELLVTSKQVQYKFQSNTWYPWPVHNSPFGFFIAYLCQALSSLVGVAFIMSGEFLLCFFITQMRLHFDAIANAFRALDASRPEANKQLKSLISLHSRLLLIADDINRIFNITFLVNFSTSTIAICLMAFSMVMISPASTCKYSVGLLSFLVFTLFICYNGNEFTTASDKLLPAAFYSNWHEGDLAFRKMLLFFMMRSCESRVLRAYKFMTVSMQTYMAILKFSYQLFTFMRAMI</sequence>
<keyword evidence="4 11" id="KW-0812">Transmembrane</keyword>
<evidence type="ECO:0000256" key="2">
    <source>
        <dbReference type="ARBA" id="ARBA00022475"/>
    </source>
</evidence>
<name>A0A6J2T9H0_DROLE</name>
<dbReference type="GeneID" id="115622209"/>
<evidence type="ECO:0000256" key="7">
    <source>
        <dbReference type="ARBA" id="ARBA00023136"/>
    </source>
</evidence>
<feature type="transmembrane region" description="Helical" evidence="11">
    <location>
        <begin position="199"/>
        <end position="230"/>
    </location>
</feature>
<organism evidence="12 13">
    <name type="scientific">Drosophila lebanonensis</name>
    <name type="common">Fruit fly</name>
    <name type="synonym">Scaptodrosophila lebanonensis</name>
    <dbReference type="NCBI Taxonomy" id="7225"/>
    <lineage>
        <taxon>Eukaryota</taxon>
        <taxon>Metazoa</taxon>
        <taxon>Ecdysozoa</taxon>
        <taxon>Arthropoda</taxon>
        <taxon>Hexapoda</taxon>
        <taxon>Insecta</taxon>
        <taxon>Pterygota</taxon>
        <taxon>Neoptera</taxon>
        <taxon>Endopterygota</taxon>
        <taxon>Diptera</taxon>
        <taxon>Brachycera</taxon>
        <taxon>Muscomorpha</taxon>
        <taxon>Ephydroidea</taxon>
        <taxon>Drosophilidae</taxon>
        <taxon>Scaptodrosophila</taxon>
    </lineage>
</organism>
<comment type="similarity">
    <text evidence="11">Belongs to the insect chemoreceptor superfamily. Heteromeric odorant receptor channel (TC 1.A.69) family.</text>
</comment>
<dbReference type="GO" id="GO:0005549">
    <property type="term" value="F:odorant binding"/>
    <property type="evidence" value="ECO:0007669"/>
    <property type="project" value="InterPro"/>
</dbReference>
<keyword evidence="8 11" id="KW-0675">Receptor</keyword>
<evidence type="ECO:0000256" key="8">
    <source>
        <dbReference type="ARBA" id="ARBA00023170"/>
    </source>
</evidence>
<evidence type="ECO:0000256" key="5">
    <source>
        <dbReference type="ARBA" id="ARBA00022725"/>
    </source>
</evidence>
<keyword evidence="3 11" id="KW-0716">Sensory transduction</keyword>
<keyword evidence="7 11" id="KW-0472">Membrane</keyword>
<dbReference type="GO" id="GO:0007165">
    <property type="term" value="P:signal transduction"/>
    <property type="evidence" value="ECO:0007669"/>
    <property type="project" value="UniProtKB-KW"/>
</dbReference>
<protein>
    <recommendedName>
        <fullName evidence="11">Odorant receptor</fullName>
    </recommendedName>
</protein>
<dbReference type="OrthoDB" id="6617147at2759"/>
<proteinExistence type="inferred from homology"/>
<keyword evidence="12" id="KW-1185">Reference proteome</keyword>
<evidence type="ECO:0000256" key="11">
    <source>
        <dbReference type="RuleBase" id="RU351113"/>
    </source>
</evidence>
<keyword evidence="2" id="KW-1003">Cell membrane</keyword>
<evidence type="ECO:0000256" key="3">
    <source>
        <dbReference type="ARBA" id="ARBA00022606"/>
    </source>
</evidence>
<feature type="transmembrane region" description="Helical" evidence="11">
    <location>
        <begin position="283"/>
        <end position="306"/>
    </location>
</feature>
<evidence type="ECO:0000256" key="9">
    <source>
        <dbReference type="ARBA" id="ARBA00023224"/>
    </source>
</evidence>
<feature type="transmembrane region" description="Helical" evidence="11">
    <location>
        <begin position="312"/>
        <end position="330"/>
    </location>
</feature>
<keyword evidence="5 11" id="KW-0552">Olfaction</keyword>
<comment type="caution">
    <text evidence="11">Lacks conserved residue(s) required for the propagation of feature annotation.</text>
</comment>
<dbReference type="PANTHER" id="PTHR21137:SF44">
    <property type="entry name" value="ODORANT RECEPTOR 13A-RELATED"/>
    <property type="match status" value="1"/>
</dbReference>
<dbReference type="InterPro" id="IPR004117">
    <property type="entry name" value="7tm6_olfct_rcpt"/>
</dbReference>
<dbReference type="Pfam" id="PF02949">
    <property type="entry name" value="7tm_6"/>
    <property type="match status" value="1"/>
</dbReference>
<comment type="subcellular location">
    <subcellularLocation>
        <location evidence="1 11">Cell membrane</location>
        <topology evidence="1 11">Multi-pass membrane protein</topology>
    </subcellularLocation>
</comment>
<evidence type="ECO:0000256" key="6">
    <source>
        <dbReference type="ARBA" id="ARBA00022989"/>
    </source>
</evidence>
<keyword evidence="9 11" id="KW-0807">Transducer</keyword>
<feature type="transmembrane region" description="Helical" evidence="11">
    <location>
        <begin position="145"/>
        <end position="161"/>
    </location>
</feature>
<feature type="transmembrane region" description="Helical" evidence="11">
    <location>
        <begin position="44"/>
        <end position="66"/>
    </location>
</feature>
<evidence type="ECO:0000256" key="4">
    <source>
        <dbReference type="ARBA" id="ARBA00022692"/>
    </source>
</evidence>
<dbReference type="AlphaFoldDB" id="A0A6J2T9H0"/>
<dbReference type="GO" id="GO:0004984">
    <property type="term" value="F:olfactory receptor activity"/>
    <property type="evidence" value="ECO:0007669"/>
    <property type="project" value="InterPro"/>
</dbReference>
<dbReference type="GO" id="GO:0005886">
    <property type="term" value="C:plasma membrane"/>
    <property type="evidence" value="ECO:0007669"/>
    <property type="project" value="UniProtKB-SubCell"/>
</dbReference>
<evidence type="ECO:0000256" key="10">
    <source>
        <dbReference type="ARBA" id="ARBA00038679"/>
    </source>
</evidence>
<dbReference type="Proteomes" id="UP000504634">
    <property type="component" value="Unplaced"/>
</dbReference>
<gene>
    <name evidence="13" type="primary">LOC115622209</name>
</gene>
<comment type="subunit">
    <text evidence="10">Interacts with Orco. Complexes exist early in the endomembrane system in olfactory sensory neurons (OSNs), coupling these complexes to the conserved ciliary trafficking pathway.</text>
</comment>
<evidence type="ECO:0000313" key="13">
    <source>
        <dbReference type="RefSeq" id="XP_030371965.1"/>
    </source>
</evidence>
<dbReference type="RefSeq" id="XP_030371965.1">
    <property type="nucleotide sequence ID" value="XM_030516105.1"/>
</dbReference>
<evidence type="ECO:0000313" key="12">
    <source>
        <dbReference type="Proteomes" id="UP000504634"/>
    </source>
</evidence>
<reference evidence="13" key="1">
    <citation type="submission" date="2025-08" db="UniProtKB">
        <authorList>
            <consortium name="RefSeq"/>
        </authorList>
    </citation>
    <scope>IDENTIFICATION</scope>
    <source>
        <strain evidence="13">11010-0011.00</strain>
        <tissue evidence="13">Whole body</tissue>
    </source>
</reference>
<keyword evidence="6 11" id="KW-1133">Transmembrane helix</keyword>